<dbReference type="CDD" id="cd03139">
    <property type="entry name" value="GATase1_PfpI_2"/>
    <property type="match status" value="1"/>
</dbReference>
<evidence type="ECO:0000313" key="3">
    <source>
        <dbReference type="Proteomes" id="UP000241222"/>
    </source>
</evidence>
<gene>
    <name evidence="2" type="ORF">C9I99_03055</name>
</gene>
<dbReference type="InterPro" id="IPR002818">
    <property type="entry name" value="DJ-1/PfpI"/>
</dbReference>
<dbReference type="Pfam" id="PF01965">
    <property type="entry name" value="DJ-1_PfpI"/>
    <property type="match status" value="1"/>
</dbReference>
<dbReference type="SUPFAM" id="SSF52317">
    <property type="entry name" value="Class I glutamine amidotransferase-like"/>
    <property type="match status" value="1"/>
</dbReference>
<dbReference type="PANTHER" id="PTHR43130">
    <property type="entry name" value="ARAC-FAMILY TRANSCRIPTIONAL REGULATOR"/>
    <property type="match status" value="1"/>
</dbReference>
<dbReference type="InterPro" id="IPR029062">
    <property type="entry name" value="Class_I_gatase-like"/>
</dbReference>
<protein>
    <submittedName>
        <fullName evidence="2">DJ-1/PfpI family protein</fullName>
    </submittedName>
</protein>
<evidence type="ECO:0000259" key="1">
    <source>
        <dbReference type="Pfam" id="PF01965"/>
    </source>
</evidence>
<dbReference type="InterPro" id="IPR052158">
    <property type="entry name" value="INH-QAR"/>
</dbReference>
<accession>A0A2T3J3X6</accession>
<dbReference type="AlphaFoldDB" id="A0A2T3J3X6"/>
<dbReference type="OrthoDB" id="9803764at2"/>
<comment type="caution">
    <text evidence="2">The sequence shown here is derived from an EMBL/GenBank/DDBJ whole genome shotgun (WGS) entry which is preliminary data.</text>
</comment>
<dbReference type="Gene3D" id="3.40.50.880">
    <property type="match status" value="1"/>
</dbReference>
<evidence type="ECO:0000313" key="2">
    <source>
        <dbReference type="EMBL" id="PSU36007.1"/>
    </source>
</evidence>
<dbReference type="RefSeq" id="WP_107347361.1">
    <property type="nucleotide sequence ID" value="NZ_PYMH01000001.1"/>
</dbReference>
<dbReference type="Proteomes" id="UP000241222">
    <property type="component" value="Unassembled WGS sequence"/>
</dbReference>
<proteinExistence type="predicted"/>
<dbReference type="PANTHER" id="PTHR43130:SF15">
    <property type="entry name" value="THIJ_PFPI FAMILY PROTEIN (AFU_ORTHOLOGUE AFUA_5G14240)"/>
    <property type="match status" value="1"/>
</dbReference>
<name>A0A2T3J3X6_9GAMM</name>
<sequence length="215" mass="24219">MSMSEHQQPDVPSRDTLAILLFEGFDLLQVSAAISLFDALPEKFEILLLSDNGEMMTSQQGIPLNVDLSYQALLAYDILYVPGGNGIEKVINDEQLLEWLTKQNRHDTLLCSSCLGSALLAQAGLLKGHTATTNKQHYHWVTQFGKQVNWEPVARWTQDQRVFTSSGQTACLDMFIAVIETYINEETARKLAITMEYLWINDSEDDPFAPLHIVE</sequence>
<keyword evidence="3" id="KW-1185">Reference proteome</keyword>
<organism evidence="2 3">
    <name type="scientific">Photobacterium lutimaris</name>
    <dbReference type="NCBI Taxonomy" id="388278"/>
    <lineage>
        <taxon>Bacteria</taxon>
        <taxon>Pseudomonadati</taxon>
        <taxon>Pseudomonadota</taxon>
        <taxon>Gammaproteobacteria</taxon>
        <taxon>Vibrionales</taxon>
        <taxon>Vibrionaceae</taxon>
        <taxon>Photobacterium</taxon>
    </lineage>
</organism>
<dbReference type="EMBL" id="PYMH01000001">
    <property type="protein sequence ID" value="PSU36007.1"/>
    <property type="molecule type" value="Genomic_DNA"/>
</dbReference>
<feature type="domain" description="DJ-1/PfpI" evidence="1">
    <location>
        <begin position="18"/>
        <end position="180"/>
    </location>
</feature>
<reference evidence="2 3" key="1">
    <citation type="submission" date="2018-03" db="EMBL/GenBank/DDBJ databases">
        <title>Whole genome sequencing of Histamine producing bacteria.</title>
        <authorList>
            <person name="Butler K."/>
        </authorList>
    </citation>
    <scope>NUCLEOTIDE SEQUENCE [LARGE SCALE GENOMIC DNA]</scope>
    <source>
        <strain evidence="2 3">JCM 13586</strain>
    </source>
</reference>